<dbReference type="InterPro" id="IPR009057">
    <property type="entry name" value="Homeodomain-like_sf"/>
</dbReference>
<dbReference type="InterPro" id="IPR001584">
    <property type="entry name" value="Integrase_cat-core"/>
</dbReference>
<protein>
    <submittedName>
        <fullName evidence="4">Transposase</fullName>
    </submittedName>
</protein>
<evidence type="ECO:0000256" key="1">
    <source>
        <dbReference type="SAM" id="MobiDB-lite"/>
    </source>
</evidence>
<dbReference type="Pfam" id="PF13384">
    <property type="entry name" value="HTH_23"/>
    <property type="match status" value="1"/>
</dbReference>
<dbReference type="AlphaFoldDB" id="A0A1X2EH27"/>
<dbReference type="Gene3D" id="3.30.420.10">
    <property type="entry name" value="Ribonuclease H-like superfamily/Ribonuclease H"/>
    <property type="match status" value="1"/>
</dbReference>
<dbReference type="InterPro" id="IPR036397">
    <property type="entry name" value="RNaseH_sf"/>
</dbReference>
<evidence type="ECO:0000313" key="5">
    <source>
        <dbReference type="Proteomes" id="UP000193090"/>
    </source>
</evidence>
<dbReference type="InterPro" id="IPR047656">
    <property type="entry name" value="IS481-like_transpos"/>
</dbReference>
<organism evidence="4 5">
    <name type="scientific">Mycolicibacillus trivialis</name>
    <dbReference type="NCBI Taxonomy" id="1798"/>
    <lineage>
        <taxon>Bacteria</taxon>
        <taxon>Bacillati</taxon>
        <taxon>Actinomycetota</taxon>
        <taxon>Actinomycetes</taxon>
        <taxon>Mycobacteriales</taxon>
        <taxon>Mycobacteriaceae</taxon>
        <taxon>Mycolicibacillus</taxon>
    </lineage>
</organism>
<dbReference type="SUPFAM" id="SSF53098">
    <property type="entry name" value="Ribonuclease H-like"/>
    <property type="match status" value="1"/>
</dbReference>
<evidence type="ECO:0000259" key="2">
    <source>
        <dbReference type="PROSITE" id="PS50943"/>
    </source>
</evidence>
<dbReference type="PROSITE" id="PS50943">
    <property type="entry name" value="HTH_CROC1"/>
    <property type="match status" value="1"/>
</dbReference>
<dbReference type="Gene3D" id="1.10.10.60">
    <property type="entry name" value="Homeodomain-like"/>
    <property type="match status" value="1"/>
</dbReference>
<gene>
    <name evidence="4" type="ORF">AWC30_15315</name>
</gene>
<comment type="caution">
    <text evidence="4">The sequence shown here is derived from an EMBL/GenBank/DDBJ whole genome shotgun (WGS) entry which is preliminary data.</text>
</comment>
<dbReference type="SUPFAM" id="SSF46689">
    <property type="entry name" value="Homeodomain-like"/>
    <property type="match status" value="1"/>
</dbReference>
<evidence type="ECO:0000259" key="3">
    <source>
        <dbReference type="PROSITE" id="PS50994"/>
    </source>
</evidence>
<dbReference type="GO" id="GO:0015074">
    <property type="term" value="P:DNA integration"/>
    <property type="evidence" value="ECO:0007669"/>
    <property type="project" value="InterPro"/>
</dbReference>
<dbReference type="InterPro" id="IPR012337">
    <property type="entry name" value="RNaseH-like_sf"/>
</dbReference>
<feature type="domain" description="HTH cro/C1-type" evidence="2">
    <location>
        <begin position="25"/>
        <end position="55"/>
    </location>
</feature>
<dbReference type="EMBL" id="LQPZ01000043">
    <property type="protein sequence ID" value="ORX00389.1"/>
    <property type="molecule type" value="Genomic_DNA"/>
</dbReference>
<feature type="domain" description="Integrase catalytic" evidence="3">
    <location>
        <begin position="161"/>
        <end position="333"/>
    </location>
</feature>
<feature type="region of interest" description="Disordered" evidence="1">
    <location>
        <begin position="61"/>
        <end position="80"/>
    </location>
</feature>
<dbReference type="InterPro" id="IPR001387">
    <property type="entry name" value="Cro/C1-type_HTH"/>
</dbReference>
<accession>A0A1X2EH27</accession>
<dbReference type="PANTHER" id="PTHR35004">
    <property type="entry name" value="TRANSPOSASE RV3428C-RELATED"/>
    <property type="match status" value="1"/>
</dbReference>
<dbReference type="NCBIfam" id="NF033577">
    <property type="entry name" value="transpos_IS481"/>
    <property type="match status" value="1"/>
</dbReference>
<proteinExistence type="predicted"/>
<dbReference type="Pfam" id="PF13683">
    <property type="entry name" value="rve_3"/>
    <property type="match status" value="1"/>
</dbReference>
<dbReference type="PROSITE" id="PS50994">
    <property type="entry name" value="INTEGRASE"/>
    <property type="match status" value="1"/>
</dbReference>
<dbReference type="PANTHER" id="PTHR35004:SF7">
    <property type="entry name" value="INTEGRASE PROTEIN"/>
    <property type="match status" value="1"/>
</dbReference>
<name>A0A1X2EH27_9MYCO</name>
<dbReference type="GO" id="GO:0003676">
    <property type="term" value="F:nucleic acid binding"/>
    <property type="evidence" value="ECO:0007669"/>
    <property type="project" value="InterPro"/>
</dbReference>
<evidence type="ECO:0000313" key="4">
    <source>
        <dbReference type="EMBL" id="ORX00389.1"/>
    </source>
</evidence>
<dbReference type="Proteomes" id="UP000193090">
    <property type="component" value="Unassembled WGS sequence"/>
</dbReference>
<sequence>MSGIHPEEVLVSHANARTNLFARRLIVERVAAGWPPAQVAEQLGISRSTVYKWLRRHAEGGEAGLADRSSRPIRMPQRTSKRVEQKVLAARRRRKRGAVVLAAELGLSPSTVGRILARHQVPHLSAIDPITGEAVRSSQRSPNRYEHRTPGSLVHVDVKKLGRIPAGGGWRLHGREAAVSVANRHKKIRIGYDYVHTAIDDHTRLAYSEVLPDEKDLSCAGFLHRALAWFAAHGVPVRRLLTDNALVYRRGTNWGWVCTAWGLRRRFIKPGCPWTNGKAERFNQTLLNEWAYARPWSSNSLRTRGLDRFLHRYNTQRGHSALGGKPPISRLAA</sequence>
<reference evidence="4 5" key="1">
    <citation type="submission" date="2016-01" db="EMBL/GenBank/DDBJ databases">
        <title>The new phylogeny of the genus Mycobacterium.</title>
        <authorList>
            <person name="Tarcisio F."/>
            <person name="Conor M."/>
            <person name="Antonella G."/>
            <person name="Elisabetta G."/>
            <person name="Giulia F.S."/>
            <person name="Sara T."/>
            <person name="Anna F."/>
            <person name="Clotilde B."/>
            <person name="Roberto B."/>
            <person name="Veronica D.S."/>
            <person name="Fabio R."/>
            <person name="Monica P."/>
            <person name="Olivier J."/>
            <person name="Enrico T."/>
            <person name="Nicola S."/>
        </authorList>
    </citation>
    <scope>NUCLEOTIDE SEQUENCE [LARGE SCALE GENOMIC DNA]</scope>
    <source>
        <strain evidence="4 5">DSM 44153</strain>
    </source>
</reference>
<keyword evidence="5" id="KW-1185">Reference proteome</keyword>